<evidence type="ECO:0000256" key="7">
    <source>
        <dbReference type="ARBA" id="ARBA00022833"/>
    </source>
</evidence>
<dbReference type="GO" id="GO:0006269">
    <property type="term" value="P:DNA replication, synthesis of primer"/>
    <property type="evidence" value="ECO:0007669"/>
    <property type="project" value="UniProtKB-KW"/>
</dbReference>
<dbReference type="CDD" id="cd17929">
    <property type="entry name" value="DEXHc_priA"/>
    <property type="match status" value="1"/>
</dbReference>
<dbReference type="Gene3D" id="3.40.50.300">
    <property type="entry name" value="P-loop containing nucleotide triphosphate hydrolases"/>
    <property type="match status" value="2"/>
</dbReference>
<dbReference type="AlphaFoldDB" id="A0A1F4TJV2"/>
<dbReference type="CDD" id="cd18804">
    <property type="entry name" value="SF2_C_priA"/>
    <property type="match status" value="1"/>
</dbReference>
<dbReference type="PANTHER" id="PTHR30580">
    <property type="entry name" value="PRIMOSOMAL PROTEIN N"/>
    <property type="match status" value="1"/>
</dbReference>
<dbReference type="GO" id="GO:0016887">
    <property type="term" value="F:ATP hydrolysis activity"/>
    <property type="evidence" value="ECO:0007669"/>
    <property type="project" value="RHEA"/>
</dbReference>
<dbReference type="Pfam" id="PF17764">
    <property type="entry name" value="PriA_3primeBD"/>
    <property type="match status" value="1"/>
</dbReference>
<evidence type="ECO:0000256" key="1">
    <source>
        <dbReference type="ARBA" id="ARBA00022515"/>
    </source>
</evidence>
<dbReference type="SUPFAM" id="SSF52540">
    <property type="entry name" value="P-loop containing nucleoside triphosphate hydrolases"/>
    <property type="match status" value="1"/>
</dbReference>
<comment type="similarity">
    <text evidence="12">Belongs to the helicase family. PriA subfamily.</text>
</comment>
<dbReference type="InterPro" id="IPR041222">
    <property type="entry name" value="PriA_3primeBD"/>
</dbReference>
<organism evidence="15 16">
    <name type="scientific">candidate division WOR-1 bacterium RIFOXYC2_FULL_41_25</name>
    <dbReference type="NCBI Taxonomy" id="1802586"/>
    <lineage>
        <taxon>Bacteria</taxon>
        <taxon>Bacillati</taxon>
        <taxon>Saganbacteria</taxon>
    </lineage>
</organism>
<dbReference type="GO" id="GO:0043138">
    <property type="term" value="F:3'-5' DNA helicase activity"/>
    <property type="evidence" value="ECO:0007669"/>
    <property type="project" value="UniProtKB-EC"/>
</dbReference>
<dbReference type="GO" id="GO:0006310">
    <property type="term" value="P:DNA recombination"/>
    <property type="evidence" value="ECO:0007669"/>
    <property type="project" value="InterPro"/>
</dbReference>
<dbReference type="Pfam" id="PF00270">
    <property type="entry name" value="DEAD"/>
    <property type="match status" value="1"/>
</dbReference>
<evidence type="ECO:0000256" key="5">
    <source>
        <dbReference type="ARBA" id="ARBA00022801"/>
    </source>
</evidence>
<dbReference type="HAMAP" id="MF_00983">
    <property type="entry name" value="PriA"/>
    <property type="match status" value="1"/>
</dbReference>
<feature type="binding site" evidence="12">
    <location>
        <position position="371"/>
    </location>
    <ligand>
        <name>Zn(2+)</name>
        <dbReference type="ChEBI" id="CHEBI:29105"/>
        <label>1</label>
    </ligand>
</feature>
<reference evidence="15 16" key="1">
    <citation type="journal article" date="2016" name="Nat. Commun.">
        <title>Thousands of microbial genomes shed light on interconnected biogeochemical processes in an aquifer system.</title>
        <authorList>
            <person name="Anantharaman K."/>
            <person name="Brown C.T."/>
            <person name="Hug L.A."/>
            <person name="Sharon I."/>
            <person name="Castelle C.J."/>
            <person name="Probst A.J."/>
            <person name="Thomas B.C."/>
            <person name="Singh A."/>
            <person name="Wilkins M.J."/>
            <person name="Karaoz U."/>
            <person name="Brodie E.L."/>
            <person name="Williams K.H."/>
            <person name="Hubbard S.S."/>
            <person name="Banfield J.F."/>
        </authorList>
    </citation>
    <scope>NUCLEOTIDE SEQUENCE [LARGE SCALE GENOMIC DNA]</scope>
</reference>
<keyword evidence="7 12" id="KW-0862">Zinc</keyword>
<dbReference type="NCBIfam" id="TIGR00595">
    <property type="entry name" value="priA"/>
    <property type="match status" value="1"/>
</dbReference>
<dbReference type="Gene3D" id="3.40.1440.60">
    <property type="entry name" value="PriA, 3(prime) DNA-binding domain"/>
    <property type="match status" value="1"/>
</dbReference>
<dbReference type="Proteomes" id="UP000177309">
    <property type="component" value="Unassembled WGS sequence"/>
</dbReference>
<evidence type="ECO:0000256" key="3">
    <source>
        <dbReference type="ARBA" id="ARBA00022723"/>
    </source>
</evidence>
<accession>A0A1F4TJV2</accession>
<comment type="subunit">
    <text evidence="12">Component of the replication restart primosome.</text>
</comment>
<evidence type="ECO:0000256" key="6">
    <source>
        <dbReference type="ARBA" id="ARBA00022806"/>
    </source>
</evidence>
<dbReference type="PROSITE" id="PS51194">
    <property type="entry name" value="HELICASE_CTER"/>
    <property type="match status" value="1"/>
</dbReference>
<evidence type="ECO:0000259" key="13">
    <source>
        <dbReference type="PROSITE" id="PS51192"/>
    </source>
</evidence>
<proteinExistence type="inferred from homology"/>
<feature type="binding site" evidence="12">
    <location>
        <position position="411"/>
    </location>
    <ligand>
        <name>Zn(2+)</name>
        <dbReference type="ChEBI" id="CHEBI:29105"/>
        <label>1</label>
    </ligand>
</feature>
<sequence>MYAEVVLAKTSSFSDKVYHYSIPPNLVDKILVGAQVLIPFGPRSTVGYVIGLVGKADVEKVKDILEATSDHPLFTEKQVELAKWIADYYCSFFSSALKLVMGSGGKEQRAKIEDQNKSQGAKIKDPKIKLTDEQEAAFKAIKAAVEAKQTKTFLLHGITGSGKTEVYMRATAAVLEQGESAIILVPEIGLTPQIVERFRDRFGDQIAVLHSALTLKQRQIEWQRIKNKEAQIILGARSAIFAPVEKLGLVVIDEEYETTYKSDKSPRYHAREVSDFLAKQHKAVLVLGSATPSLETYYQTEQGKITKLVLSKRIDDRALPEVKIIDMREDRGFILSEQLRLELKTTIENKQQAILFINRRGYFTFIMCQKCGFTVECPQCAISLTYHTKEQKLRCHRCDYSTTPPRVCPQCNASAITYFGTGTQRIENEVATLIPGVRILRYDRDAVSKRGSHEVIFRTFAEGAADILIGTQMVTKGLDVANVTLVGVVSADTNLRLPDFRAAEHTFQLLTQVAGRAGRHHLPGKVIIQSYSPEHYAIQAAAKQDYELFYNQEIKHRQELGYPPFSKIISLTISGKEEAKVAQVAEELGELLKAELKQGVLGPASAPVPRVRGQWRYGMLVKTGELKVASSIVAQAINKLKSPKDVRVTIDVEPMGLV</sequence>
<dbReference type="InterPro" id="IPR001650">
    <property type="entry name" value="Helicase_C-like"/>
</dbReference>
<dbReference type="Pfam" id="PF18319">
    <property type="entry name" value="Zn_ribbon_PriA"/>
    <property type="match status" value="1"/>
</dbReference>
<dbReference type="GO" id="GO:0005524">
    <property type="term" value="F:ATP binding"/>
    <property type="evidence" value="ECO:0007669"/>
    <property type="project" value="UniProtKB-UniRule"/>
</dbReference>
<keyword evidence="1 12" id="KW-0639">Primosome</keyword>
<keyword evidence="2 12" id="KW-0235">DNA replication</keyword>
<evidence type="ECO:0000313" key="16">
    <source>
        <dbReference type="Proteomes" id="UP000177309"/>
    </source>
</evidence>
<dbReference type="GO" id="GO:0003677">
    <property type="term" value="F:DNA binding"/>
    <property type="evidence" value="ECO:0007669"/>
    <property type="project" value="UniProtKB-UniRule"/>
</dbReference>
<dbReference type="FunFam" id="3.40.50.300:FF:000489">
    <property type="entry name" value="Primosome assembly protein PriA"/>
    <property type="match status" value="1"/>
</dbReference>
<keyword evidence="10 12" id="KW-0413">Isomerase</keyword>
<dbReference type="InterPro" id="IPR011545">
    <property type="entry name" value="DEAD/DEAH_box_helicase_dom"/>
</dbReference>
<feature type="binding site" evidence="12">
    <location>
        <position position="368"/>
    </location>
    <ligand>
        <name>Zn(2+)</name>
        <dbReference type="ChEBI" id="CHEBI:29105"/>
        <label>1</label>
    </ligand>
</feature>
<dbReference type="PROSITE" id="PS51192">
    <property type="entry name" value="HELICASE_ATP_BIND_1"/>
    <property type="match status" value="1"/>
</dbReference>
<protein>
    <recommendedName>
        <fullName evidence="12">Replication restart protein PriA</fullName>
    </recommendedName>
    <alternativeName>
        <fullName evidence="12">ATP-dependent DNA helicase PriA</fullName>
        <ecNumber evidence="12">5.6.2.4</ecNumber>
    </alternativeName>
    <alternativeName>
        <fullName evidence="12">DNA 3'-5' helicase PriA</fullName>
    </alternativeName>
</protein>
<dbReference type="InterPro" id="IPR027417">
    <property type="entry name" value="P-loop_NTPase"/>
</dbReference>
<comment type="catalytic activity">
    <reaction evidence="12">
        <text>Couples ATP hydrolysis with the unwinding of duplex DNA by translocating in the 3'-5' direction.</text>
        <dbReference type="EC" id="5.6.2.4"/>
    </reaction>
</comment>
<comment type="cofactor">
    <cofactor evidence="12">
        <name>Zn(2+)</name>
        <dbReference type="ChEBI" id="CHEBI:29105"/>
    </cofactor>
    <text evidence="12">Binds 2 zinc ions per subunit.</text>
</comment>
<evidence type="ECO:0000256" key="11">
    <source>
        <dbReference type="ARBA" id="ARBA00048988"/>
    </source>
</evidence>
<evidence type="ECO:0000256" key="9">
    <source>
        <dbReference type="ARBA" id="ARBA00023125"/>
    </source>
</evidence>
<comment type="catalytic activity">
    <reaction evidence="11 12">
        <text>ATP + H2O = ADP + phosphate + H(+)</text>
        <dbReference type="Rhea" id="RHEA:13065"/>
        <dbReference type="ChEBI" id="CHEBI:15377"/>
        <dbReference type="ChEBI" id="CHEBI:15378"/>
        <dbReference type="ChEBI" id="CHEBI:30616"/>
        <dbReference type="ChEBI" id="CHEBI:43474"/>
        <dbReference type="ChEBI" id="CHEBI:456216"/>
        <dbReference type="EC" id="5.6.2.4"/>
    </reaction>
</comment>
<comment type="caution">
    <text evidence="15">The sequence shown here is derived from an EMBL/GenBank/DDBJ whole genome shotgun (WGS) entry which is preliminary data.</text>
</comment>
<feature type="binding site" evidence="12">
    <location>
        <position position="398"/>
    </location>
    <ligand>
        <name>Zn(2+)</name>
        <dbReference type="ChEBI" id="CHEBI:29105"/>
        <label>2</label>
    </ligand>
</feature>
<evidence type="ECO:0000313" key="15">
    <source>
        <dbReference type="EMBL" id="OGC33011.1"/>
    </source>
</evidence>
<keyword evidence="9 12" id="KW-0238">DNA-binding</keyword>
<keyword evidence="3 12" id="KW-0479">Metal-binding</keyword>
<feature type="domain" description="Helicase ATP-binding" evidence="13">
    <location>
        <begin position="144"/>
        <end position="310"/>
    </location>
</feature>
<feature type="binding site" evidence="12">
    <location>
        <position position="380"/>
    </location>
    <ligand>
        <name>Zn(2+)</name>
        <dbReference type="ChEBI" id="CHEBI:29105"/>
        <label>2</label>
    </ligand>
</feature>
<feature type="domain" description="Helicase C-terminal" evidence="14">
    <location>
        <begin position="403"/>
        <end position="557"/>
    </location>
</feature>
<evidence type="ECO:0000256" key="2">
    <source>
        <dbReference type="ARBA" id="ARBA00022705"/>
    </source>
</evidence>
<evidence type="ECO:0000259" key="14">
    <source>
        <dbReference type="PROSITE" id="PS51194"/>
    </source>
</evidence>
<feature type="binding site" evidence="12">
    <location>
        <position position="395"/>
    </location>
    <ligand>
        <name>Zn(2+)</name>
        <dbReference type="ChEBI" id="CHEBI:29105"/>
        <label>2</label>
    </ligand>
</feature>
<keyword evidence="4 12" id="KW-0547">Nucleotide-binding</keyword>
<keyword evidence="5 12" id="KW-0378">Hydrolase</keyword>
<dbReference type="InterPro" id="IPR005259">
    <property type="entry name" value="PriA"/>
</dbReference>
<name>A0A1F4TJV2_UNCSA</name>
<dbReference type="InterPro" id="IPR041236">
    <property type="entry name" value="PriA_C"/>
</dbReference>
<feature type="binding site" evidence="12">
    <location>
        <position position="377"/>
    </location>
    <ligand>
        <name>Zn(2+)</name>
        <dbReference type="ChEBI" id="CHEBI:29105"/>
        <label>2</label>
    </ligand>
</feature>
<evidence type="ECO:0000256" key="12">
    <source>
        <dbReference type="HAMAP-Rule" id="MF_00983"/>
    </source>
</evidence>
<dbReference type="InterPro" id="IPR014001">
    <property type="entry name" value="Helicase_ATP-bd"/>
</dbReference>
<evidence type="ECO:0000256" key="8">
    <source>
        <dbReference type="ARBA" id="ARBA00022840"/>
    </source>
</evidence>
<dbReference type="EC" id="5.6.2.4" evidence="12"/>
<feature type="binding site" evidence="12">
    <location>
        <position position="408"/>
    </location>
    <ligand>
        <name>Zn(2+)</name>
        <dbReference type="ChEBI" id="CHEBI:29105"/>
        <label>1</label>
    </ligand>
</feature>
<dbReference type="Pfam" id="PF18074">
    <property type="entry name" value="PriA_C"/>
    <property type="match status" value="1"/>
</dbReference>
<dbReference type="GO" id="GO:1990077">
    <property type="term" value="C:primosome complex"/>
    <property type="evidence" value="ECO:0007669"/>
    <property type="project" value="UniProtKB-UniRule"/>
</dbReference>
<dbReference type="InterPro" id="IPR042115">
    <property type="entry name" value="PriA_3primeBD_sf"/>
</dbReference>
<evidence type="ECO:0000256" key="10">
    <source>
        <dbReference type="ARBA" id="ARBA00023235"/>
    </source>
</evidence>
<gene>
    <name evidence="12" type="primary">priA</name>
    <name evidence="15" type="ORF">A2462_03655</name>
</gene>
<evidence type="ECO:0000256" key="4">
    <source>
        <dbReference type="ARBA" id="ARBA00022741"/>
    </source>
</evidence>
<dbReference type="InterPro" id="IPR040498">
    <property type="entry name" value="PriA_CRR"/>
</dbReference>
<dbReference type="PANTHER" id="PTHR30580:SF0">
    <property type="entry name" value="PRIMOSOMAL PROTEIN N"/>
    <property type="match status" value="1"/>
</dbReference>
<dbReference type="SMART" id="SM00487">
    <property type="entry name" value="DEXDc"/>
    <property type="match status" value="1"/>
</dbReference>
<dbReference type="EMBL" id="MEUI01000041">
    <property type="protein sequence ID" value="OGC33011.1"/>
    <property type="molecule type" value="Genomic_DNA"/>
</dbReference>
<comment type="function">
    <text evidence="12">Initiates the restart of stalled replication forks, which reloads the replicative helicase on sites other than the origin of replication. Recognizes and binds to abandoned replication forks and remodels them to uncover a helicase loading site. Promotes assembly of the primosome at these replication forks.</text>
</comment>
<dbReference type="GO" id="GO:0008270">
    <property type="term" value="F:zinc ion binding"/>
    <property type="evidence" value="ECO:0007669"/>
    <property type="project" value="UniProtKB-UniRule"/>
</dbReference>
<keyword evidence="6 12" id="KW-0347">Helicase</keyword>
<keyword evidence="8 12" id="KW-0067">ATP-binding</keyword>
<dbReference type="SMART" id="SM00490">
    <property type="entry name" value="HELICc"/>
    <property type="match status" value="1"/>
</dbReference>
<dbReference type="GO" id="GO:0006302">
    <property type="term" value="P:double-strand break repair"/>
    <property type="evidence" value="ECO:0007669"/>
    <property type="project" value="InterPro"/>
</dbReference>
<dbReference type="Pfam" id="PF00271">
    <property type="entry name" value="Helicase_C"/>
    <property type="match status" value="1"/>
</dbReference>
<dbReference type="GO" id="GO:0006270">
    <property type="term" value="P:DNA replication initiation"/>
    <property type="evidence" value="ECO:0007669"/>
    <property type="project" value="TreeGrafter"/>
</dbReference>